<keyword evidence="1" id="KW-0812">Transmembrane</keyword>
<keyword evidence="1" id="KW-0472">Membrane</keyword>
<evidence type="ECO:0000256" key="1">
    <source>
        <dbReference type="SAM" id="Phobius"/>
    </source>
</evidence>
<feature type="transmembrane region" description="Helical" evidence="1">
    <location>
        <begin position="131"/>
        <end position="153"/>
    </location>
</feature>
<reference evidence="2" key="1">
    <citation type="submission" date="2023-06" db="EMBL/GenBank/DDBJ databases">
        <authorList>
            <consortium name="Lawrence Berkeley National Laboratory"/>
            <person name="Ahrendt S."/>
            <person name="Sahu N."/>
            <person name="Indic B."/>
            <person name="Wong-Bajracharya J."/>
            <person name="Merenyi Z."/>
            <person name="Ke H.-M."/>
            <person name="Monk M."/>
            <person name="Kocsube S."/>
            <person name="Drula E."/>
            <person name="Lipzen A."/>
            <person name="Balint B."/>
            <person name="Henrissat B."/>
            <person name="Andreopoulos B."/>
            <person name="Martin F.M."/>
            <person name="Harder C.B."/>
            <person name="Rigling D."/>
            <person name="Ford K.L."/>
            <person name="Foster G.D."/>
            <person name="Pangilinan J."/>
            <person name="Papanicolaou A."/>
            <person name="Barry K."/>
            <person name="LaButti K."/>
            <person name="Viragh M."/>
            <person name="Koriabine M."/>
            <person name="Yan M."/>
            <person name="Riley R."/>
            <person name="Champramary S."/>
            <person name="Plett K.L."/>
            <person name="Tsai I.J."/>
            <person name="Slot J."/>
            <person name="Sipos G."/>
            <person name="Plett J."/>
            <person name="Nagy L.G."/>
            <person name="Grigoriev I.V."/>
        </authorList>
    </citation>
    <scope>NUCLEOTIDE SEQUENCE</scope>
    <source>
        <strain evidence="2">HWK02</strain>
    </source>
</reference>
<protein>
    <submittedName>
        <fullName evidence="2">Uncharacterized protein</fullName>
    </submittedName>
</protein>
<dbReference type="EMBL" id="JAUEPU010000001">
    <property type="protein sequence ID" value="KAK0505653.1"/>
    <property type="molecule type" value="Genomic_DNA"/>
</dbReference>
<evidence type="ECO:0000313" key="3">
    <source>
        <dbReference type="Proteomes" id="UP001175228"/>
    </source>
</evidence>
<feature type="transmembrane region" description="Helical" evidence="1">
    <location>
        <begin position="173"/>
        <end position="201"/>
    </location>
</feature>
<keyword evidence="1" id="KW-1133">Transmembrane helix</keyword>
<feature type="transmembrane region" description="Helical" evidence="1">
    <location>
        <begin position="92"/>
        <end position="110"/>
    </location>
</feature>
<keyword evidence="3" id="KW-1185">Reference proteome</keyword>
<gene>
    <name evidence="2" type="ORF">EDD18DRAFT_1342019</name>
</gene>
<accession>A0AA39QMG0</accession>
<sequence>MSIPVDLQKNSSVGDASLRHAFIALHIVGGQVGLPIILLTWAFSKRVVRHPTLVNLWIAFIVYSVSYCIILYSGQGDAATTSYSNICLVQSAMIYGAPPMSAVAGLLVIWQTFQEPSFSTTPTKWPNSVKIFLVLPYLVFLIFAFTAGILGMLHPERIYNLNGLYCSLHSANFSHYVVPIFCVTVMSMMVILEVILVVRYYRMWAHTSRVFPLASRRTSPSLLLRVLLFDVYSVVVFSVAVFFLSDFQTHWPYMIQASVPLTAVAVFGSQADLFRAWCFWRPANTSSQNLLNSGSSTLHLTRIQSCNSFVP</sequence>
<proteinExistence type="predicted"/>
<organism evidence="2 3">
    <name type="scientific">Armillaria luteobubalina</name>
    <dbReference type="NCBI Taxonomy" id="153913"/>
    <lineage>
        <taxon>Eukaryota</taxon>
        <taxon>Fungi</taxon>
        <taxon>Dikarya</taxon>
        <taxon>Basidiomycota</taxon>
        <taxon>Agaricomycotina</taxon>
        <taxon>Agaricomycetes</taxon>
        <taxon>Agaricomycetidae</taxon>
        <taxon>Agaricales</taxon>
        <taxon>Marasmiineae</taxon>
        <taxon>Physalacriaceae</taxon>
        <taxon>Armillaria</taxon>
    </lineage>
</organism>
<feature type="transmembrane region" description="Helical" evidence="1">
    <location>
        <begin position="53"/>
        <end position="72"/>
    </location>
</feature>
<name>A0AA39QMG0_9AGAR</name>
<feature type="transmembrane region" description="Helical" evidence="1">
    <location>
        <begin position="20"/>
        <end position="41"/>
    </location>
</feature>
<evidence type="ECO:0000313" key="2">
    <source>
        <dbReference type="EMBL" id="KAK0505653.1"/>
    </source>
</evidence>
<dbReference type="Proteomes" id="UP001175228">
    <property type="component" value="Unassembled WGS sequence"/>
</dbReference>
<feature type="transmembrane region" description="Helical" evidence="1">
    <location>
        <begin position="222"/>
        <end position="244"/>
    </location>
</feature>
<comment type="caution">
    <text evidence="2">The sequence shown here is derived from an EMBL/GenBank/DDBJ whole genome shotgun (WGS) entry which is preliminary data.</text>
</comment>
<dbReference type="AlphaFoldDB" id="A0AA39QMG0"/>